<feature type="region of interest" description="Disordered" evidence="1">
    <location>
        <begin position="270"/>
        <end position="291"/>
    </location>
</feature>
<protein>
    <submittedName>
        <fullName evidence="2">Uncharacterized protein</fullName>
    </submittedName>
</protein>
<name>A0AAD7CHM4_MYCRO</name>
<dbReference type="AlphaFoldDB" id="A0AAD7CHM4"/>
<gene>
    <name evidence="2" type="ORF">B0H17DRAFT_1147765</name>
</gene>
<organism evidence="2 3">
    <name type="scientific">Mycena rosella</name>
    <name type="common">Pink bonnet</name>
    <name type="synonym">Agaricus rosellus</name>
    <dbReference type="NCBI Taxonomy" id="1033263"/>
    <lineage>
        <taxon>Eukaryota</taxon>
        <taxon>Fungi</taxon>
        <taxon>Dikarya</taxon>
        <taxon>Basidiomycota</taxon>
        <taxon>Agaricomycotina</taxon>
        <taxon>Agaricomycetes</taxon>
        <taxon>Agaricomycetidae</taxon>
        <taxon>Agaricales</taxon>
        <taxon>Marasmiineae</taxon>
        <taxon>Mycenaceae</taxon>
        <taxon>Mycena</taxon>
    </lineage>
</organism>
<comment type="caution">
    <text evidence="2">The sequence shown here is derived from an EMBL/GenBank/DDBJ whole genome shotgun (WGS) entry which is preliminary data.</text>
</comment>
<dbReference type="Proteomes" id="UP001221757">
    <property type="component" value="Unassembled WGS sequence"/>
</dbReference>
<keyword evidence="3" id="KW-1185">Reference proteome</keyword>
<accession>A0AAD7CHM4</accession>
<evidence type="ECO:0000313" key="2">
    <source>
        <dbReference type="EMBL" id="KAJ7649262.1"/>
    </source>
</evidence>
<feature type="compositionally biased region" description="Polar residues" evidence="1">
    <location>
        <begin position="11"/>
        <end position="29"/>
    </location>
</feature>
<evidence type="ECO:0000256" key="1">
    <source>
        <dbReference type="SAM" id="MobiDB-lite"/>
    </source>
</evidence>
<evidence type="ECO:0000313" key="3">
    <source>
        <dbReference type="Proteomes" id="UP001221757"/>
    </source>
</evidence>
<reference evidence="2" key="1">
    <citation type="submission" date="2023-03" db="EMBL/GenBank/DDBJ databases">
        <title>Massive genome expansion in bonnet fungi (Mycena s.s.) driven by repeated elements and novel gene families across ecological guilds.</title>
        <authorList>
            <consortium name="Lawrence Berkeley National Laboratory"/>
            <person name="Harder C.B."/>
            <person name="Miyauchi S."/>
            <person name="Viragh M."/>
            <person name="Kuo A."/>
            <person name="Thoen E."/>
            <person name="Andreopoulos B."/>
            <person name="Lu D."/>
            <person name="Skrede I."/>
            <person name="Drula E."/>
            <person name="Henrissat B."/>
            <person name="Morin E."/>
            <person name="Kohler A."/>
            <person name="Barry K."/>
            <person name="LaButti K."/>
            <person name="Morin E."/>
            <person name="Salamov A."/>
            <person name="Lipzen A."/>
            <person name="Mereny Z."/>
            <person name="Hegedus B."/>
            <person name="Baldrian P."/>
            <person name="Stursova M."/>
            <person name="Weitz H."/>
            <person name="Taylor A."/>
            <person name="Grigoriev I.V."/>
            <person name="Nagy L.G."/>
            <person name="Martin F."/>
            <person name="Kauserud H."/>
        </authorList>
    </citation>
    <scope>NUCLEOTIDE SEQUENCE</scope>
    <source>
        <strain evidence="2">CBHHK067</strain>
    </source>
</reference>
<sequence>MRPRRRDAEPSGSTGTGESQSPMVRTNQGKPRKGQQRAEAMVRVEEQEAAITAPPAYTDHSAWTQRIAAGRRKVTFESALGERLRAIEECLKLGGLSFSSNPRDGHELEVCVRANTVDVGSGFNAWSGTVPGGGGGVDAGTGAWGRSRGYRRRSWAAIDKRDVPSFIALEELEGGGRETEPLPPRTASKLFQVDLQVSGMTGTTTGECEVSCPRKSRRSHESEIVKNKSAPQIRILERMNTARDDQERRENLATIRHQNVAMIFEFDRMSTAGSKEERRPTGAAINALPAR</sequence>
<proteinExistence type="predicted"/>
<dbReference type="EMBL" id="JARKIE010000366">
    <property type="protein sequence ID" value="KAJ7649262.1"/>
    <property type="molecule type" value="Genomic_DNA"/>
</dbReference>
<feature type="region of interest" description="Disordered" evidence="1">
    <location>
        <begin position="1"/>
        <end position="40"/>
    </location>
</feature>